<evidence type="ECO:0008006" key="4">
    <source>
        <dbReference type="Google" id="ProtNLM"/>
    </source>
</evidence>
<dbReference type="InterPro" id="IPR015942">
    <property type="entry name" value="Asp/Glu/hydantoin_racemase"/>
</dbReference>
<sequence>MKKILVINPNTSEEMTTDVRATVNRIKRADVEVETVHPAYGPKSLESAYDTAIATNAMIDMLTGKEAEYDGVLIACFGDPGHDALKEMLDGAVVGIAESAIATALMLGNKYSILAAGERAVPLMENMVNSYHMEHFAGFTVKNMGRY</sequence>
<evidence type="ECO:0000313" key="3">
    <source>
        <dbReference type="Proteomes" id="UP000657421"/>
    </source>
</evidence>
<reference evidence="2 3" key="1">
    <citation type="submission" date="2020-08" db="EMBL/GenBank/DDBJ databases">
        <title>Genome public.</title>
        <authorList>
            <person name="Liu C."/>
            <person name="Sun Q."/>
        </authorList>
    </citation>
    <scope>NUCLEOTIDE SEQUENCE [LARGE SCALE GENOMIC DNA]</scope>
    <source>
        <strain evidence="2 3">NSJ-46</strain>
    </source>
</reference>
<dbReference type="PANTHER" id="PTHR28047:SF5">
    <property type="entry name" value="PROTEIN DCG1"/>
    <property type="match status" value="1"/>
</dbReference>
<dbReference type="EMBL" id="JACRSZ010000013">
    <property type="protein sequence ID" value="MBC8573897.1"/>
    <property type="molecule type" value="Genomic_DNA"/>
</dbReference>
<dbReference type="PANTHER" id="PTHR28047">
    <property type="entry name" value="PROTEIN DCG1"/>
    <property type="match status" value="1"/>
</dbReference>
<comment type="similarity">
    <text evidence="1">Belongs to the HyuE racemase family.</text>
</comment>
<dbReference type="Pfam" id="PF01177">
    <property type="entry name" value="Asp_Glu_race"/>
    <property type="match status" value="1"/>
</dbReference>
<dbReference type="RefSeq" id="WP_249309286.1">
    <property type="nucleotide sequence ID" value="NZ_JACRSZ010000013.1"/>
</dbReference>
<name>A0ABR7NDI7_9FIRM</name>
<proteinExistence type="inferred from homology"/>
<evidence type="ECO:0000313" key="2">
    <source>
        <dbReference type="EMBL" id="MBC8573897.1"/>
    </source>
</evidence>
<evidence type="ECO:0000256" key="1">
    <source>
        <dbReference type="ARBA" id="ARBA00038414"/>
    </source>
</evidence>
<dbReference type="InterPro" id="IPR052186">
    <property type="entry name" value="Hydantoin_racemase-like"/>
</dbReference>
<comment type="caution">
    <text evidence="2">The sequence shown here is derived from an EMBL/GenBank/DDBJ whole genome shotgun (WGS) entry which is preliminary data.</text>
</comment>
<protein>
    <recommendedName>
        <fullName evidence="4">Asp/Glu racemase</fullName>
    </recommendedName>
</protein>
<accession>A0ABR7NDI7</accession>
<organism evidence="2 3">
    <name type="scientific">Jingyaoa shaoxingensis</name>
    <dbReference type="NCBI Taxonomy" id="2763671"/>
    <lineage>
        <taxon>Bacteria</taxon>
        <taxon>Bacillati</taxon>
        <taxon>Bacillota</taxon>
        <taxon>Clostridia</taxon>
        <taxon>Lachnospirales</taxon>
        <taxon>Lachnospiraceae</taxon>
        <taxon>Jingyaoa</taxon>
    </lineage>
</organism>
<dbReference type="Proteomes" id="UP000657421">
    <property type="component" value="Unassembled WGS sequence"/>
</dbReference>
<gene>
    <name evidence="2" type="ORF">H8716_12495</name>
</gene>
<dbReference type="InterPro" id="IPR053714">
    <property type="entry name" value="Iso_Racemase_Enz_sf"/>
</dbReference>
<dbReference type="Gene3D" id="3.40.50.12500">
    <property type="match status" value="1"/>
</dbReference>
<keyword evidence="3" id="KW-1185">Reference proteome</keyword>